<evidence type="ECO:0000256" key="1">
    <source>
        <dbReference type="SAM" id="Phobius"/>
    </source>
</evidence>
<dbReference type="AlphaFoldDB" id="A0A242L278"/>
<protein>
    <submittedName>
        <fullName evidence="2">Uncharacterized protein</fullName>
    </submittedName>
</protein>
<reference evidence="2 3" key="1">
    <citation type="submission" date="2017-05" db="EMBL/GenBank/DDBJ databases">
        <title>The Genome Sequence of Enterococcus mundtii 6B1_DIV0119.</title>
        <authorList>
            <consortium name="The Broad Institute Genomics Platform"/>
            <consortium name="The Broad Institute Genomic Center for Infectious Diseases"/>
            <person name="Earl A."/>
            <person name="Manson A."/>
            <person name="Schwartman J."/>
            <person name="Gilmore M."/>
            <person name="Abouelleil A."/>
            <person name="Cao P."/>
            <person name="Chapman S."/>
            <person name="Cusick C."/>
            <person name="Shea T."/>
            <person name="Young S."/>
            <person name="Neafsey D."/>
            <person name="Nusbaum C."/>
            <person name="Birren B."/>
        </authorList>
    </citation>
    <scope>NUCLEOTIDE SEQUENCE [LARGE SCALE GENOMIC DNA]</scope>
    <source>
        <strain evidence="2 3">6B1_DIV0119</strain>
    </source>
</reference>
<sequence>MNIKRFFSATFEESLHLEDDRFVKDLYAGIKIQEQEKRNLHPLFQLIIYILMILLIYGFYYLINSWMENEVLHQLFKEPKVNFVSMPIFWFGLLIFSIISIFMITKMNDGTRFYFIFINLNIYMIWLMLSINLFFITFFIEPLTIFGILILILLQILSGYIIFEKKLYGLAKQLFGSHESKNQFSKFIERIVTFSYKLGGIFWAIILLLNFIFPSGLNDSSDITTISSTVIMWMIVNISFTAAEVHISFPYLLYGYYKNKFQEEYREWEGKGQLEWYGEKYFNKYIKGTAKEIKEKN</sequence>
<evidence type="ECO:0000313" key="2">
    <source>
        <dbReference type="EMBL" id="OTP28219.1"/>
    </source>
</evidence>
<feature type="transmembrane region" description="Helical" evidence="1">
    <location>
        <begin position="43"/>
        <end position="63"/>
    </location>
</feature>
<accession>A0A242L278</accession>
<organism evidence="2 3">
    <name type="scientific">Enterococcus mundtii</name>
    <dbReference type="NCBI Taxonomy" id="53346"/>
    <lineage>
        <taxon>Bacteria</taxon>
        <taxon>Bacillati</taxon>
        <taxon>Bacillota</taxon>
        <taxon>Bacilli</taxon>
        <taxon>Lactobacillales</taxon>
        <taxon>Enterococcaceae</taxon>
        <taxon>Enterococcus</taxon>
    </lineage>
</organism>
<feature type="transmembrane region" description="Helical" evidence="1">
    <location>
        <begin position="116"/>
        <end position="139"/>
    </location>
</feature>
<feature type="transmembrane region" description="Helical" evidence="1">
    <location>
        <begin position="233"/>
        <end position="257"/>
    </location>
</feature>
<name>A0A242L278_ENTMU</name>
<feature type="transmembrane region" description="Helical" evidence="1">
    <location>
        <begin position="194"/>
        <end position="213"/>
    </location>
</feature>
<dbReference type="RefSeq" id="WP_086335062.1">
    <property type="nucleotide sequence ID" value="NZ_NGMS01000001.1"/>
</dbReference>
<keyword evidence="1" id="KW-0812">Transmembrane</keyword>
<feature type="transmembrane region" description="Helical" evidence="1">
    <location>
        <begin position="145"/>
        <end position="163"/>
    </location>
</feature>
<keyword evidence="1" id="KW-0472">Membrane</keyword>
<keyword evidence="1" id="KW-1133">Transmembrane helix</keyword>
<dbReference type="Proteomes" id="UP000195024">
    <property type="component" value="Unassembled WGS sequence"/>
</dbReference>
<comment type="caution">
    <text evidence="2">The sequence shown here is derived from an EMBL/GenBank/DDBJ whole genome shotgun (WGS) entry which is preliminary data.</text>
</comment>
<feature type="transmembrane region" description="Helical" evidence="1">
    <location>
        <begin position="83"/>
        <end position="104"/>
    </location>
</feature>
<gene>
    <name evidence="2" type="ORF">A5802_001958</name>
</gene>
<dbReference type="EMBL" id="NGMS01000001">
    <property type="protein sequence ID" value="OTP28219.1"/>
    <property type="molecule type" value="Genomic_DNA"/>
</dbReference>
<evidence type="ECO:0000313" key="3">
    <source>
        <dbReference type="Proteomes" id="UP000195024"/>
    </source>
</evidence>
<proteinExistence type="predicted"/>